<gene>
    <name evidence="3" type="ORF">QQS21_008261</name>
</gene>
<name>A0AAJ0FRL5_9HYPO</name>
<dbReference type="EMBL" id="JASWJB010000184">
    <property type="protein sequence ID" value="KAK2594042.1"/>
    <property type="molecule type" value="Genomic_DNA"/>
</dbReference>
<sequence>MKASITLLALVGLVAAANPRQGSGLTRRQREDIAFENEPWAKKPDVSGGDADRIDAQSGVANQLGNENFEQELDYENGLKGSPGRIEAAAKPVPELEGNSGF</sequence>
<comment type="caution">
    <text evidence="3">The sequence shown here is derived from an EMBL/GenBank/DDBJ whole genome shotgun (WGS) entry which is preliminary data.</text>
</comment>
<accession>A0AAJ0FRL5</accession>
<evidence type="ECO:0000256" key="1">
    <source>
        <dbReference type="SAM" id="MobiDB-lite"/>
    </source>
</evidence>
<feature type="signal peptide" evidence="2">
    <location>
        <begin position="1"/>
        <end position="16"/>
    </location>
</feature>
<dbReference type="AlphaFoldDB" id="A0AAJ0FRL5"/>
<reference evidence="3" key="1">
    <citation type="submission" date="2023-06" db="EMBL/GenBank/DDBJ databases">
        <title>Conoideocrella luteorostrata (Hypocreales: Clavicipitaceae), a potential biocontrol fungus for elongate hemlock scale in United States Christmas tree production areas.</title>
        <authorList>
            <person name="Barrett H."/>
            <person name="Lovett B."/>
            <person name="Macias A.M."/>
            <person name="Stajich J.E."/>
            <person name="Kasson M.T."/>
        </authorList>
    </citation>
    <scope>NUCLEOTIDE SEQUENCE</scope>
    <source>
        <strain evidence="3">ARSEF 14590</strain>
    </source>
</reference>
<keyword evidence="2" id="KW-0732">Signal</keyword>
<evidence type="ECO:0000313" key="4">
    <source>
        <dbReference type="Proteomes" id="UP001251528"/>
    </source>
</evidence>
<feature type="chain" id="PRO_5042555831" evidence="2">
    <location>
        <begin position="17"/>
        <end position="102"/>
    </location>
</feature>
<protein>
    <submittedName>
        <fullName evidence="3">Uncharacterized protein</fullName>
    </submittedName>
</protein>
<proteinExistence type="predicted"/>
<organism evidence="3 4">
    <name type="scientific">Conoideocrella luteorostrata</name>
    <dbReference type="NCBI Taxonomy" id="1105319"/>
    <lineage>
        <taxon>Eukaryota</taxon>
        <taxon>Fungi</taxon>
        <taxon>Dikarya</taxon>
        <taxon>Ascomycota</taxon>
        <taxon>Pezizomycotina</taxon>
        <taxon>Sordariomycetes</taxon>
        <taxon>Hypocreomycetidae</taxon>
        <taxon>Hypocreales</taxon>
        <taxon>Clavicipitaceae</taxon>
        <taxon>Conoideocrella</taxon>
    </lineage>
</organism>
<evidence type="ECO:0000313" key="3">
    <source>
        <dbReference type="EMBL" id="KAK2594042.1"/>
    </source>
</evidence>
<feature type="region of interest" description="Disordered" evidence="1">
    <location>
        <begin position="19"/>
        <end position="53"/>
    </location>
</feature>
<dbReference type="Proteomes" id="UP001251528">
    <property type="component" value="Unassembled WGS sequence"/>
</dbReference>
<evidence type="ECO:0000256" key="2">
    <source>
        <dbReference type="SAM" id="SignalP"/>
    </source>
</evidence>
<feature type="region of interest" description="Disordered" evidence="1">
    <location>
        <begin position="76"/>
        <end position="102"/>
    </location>
</feature>
<keyword evidence="4" id="KW-1185">Reference proteome</keyword>
<feature type="compositionally biased region" description="Basic and acidic residues" evidence="1">
    <location>
        <begin position="28"/>
        <end position="53"/>
    </location>
</feature>